<feature type="chain" id="PRO_5020280194" description="Permuted papain-like amidase YaeF/Yiix C92 family enzyme" evidence="1">
    <location>
        <begin position="29"/>
        <end position="220"/>
    </location>
</feature>
<keyword evidence="1" id="KW-0732">Signal</keyword>
<feature type="signal peptide" evidence="1">
    <location>
        <begin position="1"/>
        <end position="28"/>
    </location>
</feature>
<dbReference type="RefSeq" id="WP_131474537.1">
    <property type="nucleotide sequence ID" value="NZ_SJPE01000001.1"/>
</dbReference>
<dbReference type="OrthoDB" id="1253694at2"/>
<evidence type="ECO:0008006" key="4">
    <source>
        <dbReference type="Google" id="ProtNLM"/>
    </source>
</evidence>
<dbReference type="Proteomes" id="UP000293300">
    <property type="component" value="Unassembled WGS sequence"/>
</dbReference>
<reference evidence="2 3" key="1">
    <citation type="submission" date="2019-02" db="EMBL/GenBank/DDBJ databases">
        <title>Flavobacterium sp. RD-2-33 isolated from forest soil.</title>
        <authorList>
            <person name="Chaudhary D.K."/>
        </authorList>
    </citation>
    <scope>NUCLEOTIDE SEQUENCE [LARGE SCALE GENOMIC DNA]</scope>
    <source>
        <strain evidence="2 3">RD-2-33</strain>
    </source>
</reference>
<evidence type="ECO:0000313" key="2">
    <source>
        <dbReference type="EMBL" id="TBX70924.1"/>
    </source>
</evidence>
<evidence type="ECO:0000313" key="3">
    <source>
        <dbReference type="Proteomes" id="UP000293300"/>
    </source>
</evidence>
<comment type="caution">
    <text evidence="2">The sequence shown here is derived from an EMBL/GenBank/DDBJ whole genome shotgun (WGS) entry which is preliminary data.</text>
</comment>
<keyword evidence="3" id="KW-1185">Reference proteome</keyword>
<dbReference type="InterPro" id="IPR038765">
    <property type="entry name" value="Papain-like_cys_pep_sf"/>
</dbReference>
<sequence>MKSVFLTAKKKFLLLPIALLFFTFNGKAQSQIAKLKFEKNTIYIFNRGTKTKSGLIAEKFNSIDRFSTHVGIGFVENDQLKIYNVIDCDTSKTALVVDDLKSFICDKAYYLSVWKYQNTQQEYFKLKKICHDYTNRKVYFDFSFRLNEKDNVLYCSEFCSRVLKMINPRKFSFKPCKVRLESFYKAFLRRDELLYFPVDFFQKSKSFSKIFETNFNTEKS</sequence>
<proteinExistence type="predicted"/>
<dbReference type="EMBL" id="SJPE01000001">
    <property type="protein sequence ID" value="TBX70924.1"/>
    <property type="molecule type" value="Genomic_DNA"/>
</dbReference>
<dbReference type="Gene3D" id="3.90.1720.10">
    <property type="entry name" value="endopeptidase domain like (from Nostoc punctiforme)"/>
    <property type="match status" value="1"/>
</dbReference>
<name>A0A4Q9Z3C4_9FLAO</name>
<accession>A0A4Q9Z3C4</accession>
<dbReference type="AlphaFoldDB" id="A0A4Q9Z3C4"/>
<dbReference type="SUPFAM" id="SSF54001">
    <property type="entry name" value="Cysteine proteinases"/>
    <property type="match status" value="1"/>
</dbReference>
<protein>
    <recommendedName>
        <fullName evidence="4">Permuted papain-like amidase YaeF/Yiix C92 family enzyme</fullName>
    </recommendedName>
</protein>
<evidence type="ECO:0000256" key="1">
    <source>
        <dbReference type="SAM" id="SignalP"/>
    </source>
</evidence>
<gene>
    <name evidence="2" type="ORF">EZL74_00035</name>
</gene>
<organism evidence="2 3">
    <name type="scientific">Flavobacterium silvisoli</name>
    <dbReference type="NCBI Taxonomy" id="2529433"/>
    <lineage>
        <taxon>Bacteria</taxon>
        <taxon>Pseudomonadati</taxon>
        <taxon>Bacteroidota</taxon>
        <taxon>Flavobacteriia</taxon>
        <taxon>Flavobacteriales</taxon>
        <taxon>Flavobacteriaceae</taxon>
        <taxon>Flavobacterium</taxon>
    </lineage>
</organism>